<evidence type="ECO:0000313" key="2">
    <source>
        <dbReference type="Proteomes" id="UP001277561"/>
    </source>
</evidence>
<gene>
    <name evidence="1" type="ORF">RMS29_25690</name>
</gene>
<organism evidence="1 2">
    <name type="scientific">Agrobacterium rosae</name>
    <dbReference type="NCBI Taxonomy" id="1972867"/>
    <lineage>
        <taxon>Bacteria</taxon>
        <taxon>Pseudomonadati</taxon>
        <taxon>Pseudomonadota</taxon>
        <taxon>Alphaproteobacteria</taxon>
        <taxon>Hyphomicrobiales</taxon>
        <taxon>Rhizobiaceae</taxon>
        <taxon>Rhizobium/Agrobacterium group</taxon>
        <taxon>Agrobacterium</taxon>
    </lineage>
</organism>
<name>A0ABU4W4E2_9HYPH</name>
<dbReference type="Proteomes" id="UP001277561">
    <property type="component" value="Unassembled WGS sequence"/>
</dbReference>
<evidence type="ECO:0000313" key="1">
    <source>
        <dbReference type="EMBL" id="MDX8332601.1"/>
    </source>
</evidence>
<protein>
    <recommendedName>
        <fullName evidence="3">Peptidase M48 domain-containing protein</fullName>
    </recommendedName>
</protein>
<dbReference type="EMBL" id="JAVRAD010000020">
    <property type="protein sequence ID" value="MDX8332601.1"/>
    <property type="molecule type" value="Genomic_DNA"/>
</dbReference>
<sequence>MFHILNEVGKYIDISTLDGVTIAIDYDEALRDLDRGVEGLPPETRTNDEALAGVGKSVVVMRDGVVKTHIVLSAGPICPIVIEEAERDENDFRTAIAIIAHECAHVEENAYREDHFPGVHFQRPSGEFIRDHQQHFAEAWWGEYAVCRMSAGFAVQEEARFRENLALRLTDCRRKVRDAIRSYRRHGNVVRVFNEVGSIILEPLRIASYLIGHLDGVNENDTLSDIAPEVPTEDSAFITAIEQLAEQLRRLWDTRGHWESYDTLVDLGALGFDLLKQFGVHAAPQSDGQAYINVPFTADTFPPGTTQEDILRAMMGGFKF</sequence>
<proteinExistence type="predicted"/>
<comment type="caution">
    <text evidence="1">The sequence shown here is derived from an EMBL/GenBank/DDBJ whole genome shotgun (WGS) entry which is preliminary data.</text>
</comment>
<keyword evidence="2" id="KW-1185">Reference proteome</keyword>
<accession>A0ABU4W4E2</accession>
<evidence type="ECO:0008006" key="3">
    <source>
        <dbReference type="Google" id="ProtNLM"/>
    </source>
</evidence>
<reference evidence="1" key="1">
    <citation type="journal article" date="2023" name="Phytobiomes J">
        <title>Deciphering the key players within the bacterial microbiota associated with aerial crown gall tumors on rhododendron: Insights into the gallobiome.</title>
        <authorList>
            <person name="Kuzmanovic N."/>
            <person name="Nesme J."/>
            <person name="Wolf J."/>
            <person name="Neumann-Schaal M."/>
            <person name="Petersen J."/>
            <person name="Fernandez-Gnecco G."/>
            <person name="Sproeer C."/>
            <person name="Bunk B."/>
            <person name="Overmann J."/>
            <person name="Sorensen S.J."/>
            <person name="Idczak E."/>
            <person name="Smalla K."/>
        </authorList>
    </citation>
    <scope>NUCLEOTIDE SEQUENCE [LARGE SCALE GENOMIC DNA]</scope>
    <source>
        <strain evidence="1">Rho-14.1</strain>
    </source>
</reference>
<dbReference type="RefSeq" id="WP_320188719.1">
    <property type="nucleotide sequence ID" value="NZ_CP133554.1"/>
</dbReference>